<dbReference type="CDD" id="cd01673">
    <property type="entry name" value="dNK"/>
    <property type="match status" value="1"/>
</dbReference>
<feature type="binding site" evidence="3">
    <location>
        <position position="84"/>
    </location>
    <ligand>
        <name>substrate</name>
    </ligand>
</feature>
<dbReference type="InterPro" id="IPR027417">
    <property type="entry name" value="P-loop_NTPase"/>
</dbReference>
<feature type="binding site" evidence="3">
    <location>
        <position position="60"/>
    </location>
    <ligand>
        <name>substrate</name>
    </ligand>
</feature>
<dbReference type="GO" id="GO:0005737">
    <property type="term" value="C:cytoplasm"/>
    <property type="evidence" value="ECO:0007669"/>
    <property type="project" value="TreeGrafter"/>
</dbReference>
<gene>
    <name evidence="6" type="ORF">JMA_41760</name>
</gene>
<organism evidence="6 7">
    <name type="scientific">Jeotgalibacillus malaysiensis</name>
    <dbReference type="NCBI Taxonomy" id="1508404"/>
    <lineage>
        <taxon>Bacteria</taxon>
        <taxon>Bacillati</taxon>
        <taxon>Bacillota</taxon>
        <taxon>Bacilli</taxon>
        <taxon>Bacillales</taxon>
        <taxon>Caryophanaceae</taxon>
        <taxon>Jeotgalibacillus</taxon>
    </lineage>
</organism>
<feature type="binding site" evidence="4">
    <location>
        <begin position="145"/>
        <end position="149"/>
    </location>
    <ligand>
        <name>ATP</name>
        <dbReference type="ChEBI" id="CHEBI:30616"/>
    </ligand>
</feature>
<geneLocation type="plasmid" evidence="7"/>
<dbReference type="EMBL" id="CP009417">
    <property type="protein sequence ID" value="AJD93493.1"/>
    <property type="molecule type" value="Genomic_DNA"/>
</dbReference>
<keyword evidence="4" id="KW-0067">ATP-binding</keyword>
<dbReference type="PANTHER" id="PTHR10513">
    <property type="entry name" value="DEOXYNUCLEOSIDE KINASE"/>
    <property type="match status" value="1"/>
</dbReference>
<name>A0A0B5AY98_9BACL</name>
<dbReference type="GO" id="GO:0019136">
    <property type="term" value="F:deoxynucleoside kinase activity"/>
    <property type="evidence" value="ECO:0007669"/>
    <property type="project" value="InterPro"/>
</dbReference>
<proteinExistence type="inferred from homology"/>
<keyword evidence="7" id="KW-1185">Reference proteome</keyword>
<evidence type="ECO:0000313" key="6">
    <source>
        <dbReference type="EMBL" id="AJD93493.1"/>
    </source>
</evidence>
<keyword evidence="4" id="KW-0547">Nucleotide-binding</keyword>
<dbReference type="HOGENOM" id="CLU_030466_2_1_9"/>
<feature type="binding site" evidence="3">
    <location>
        <position position="89"/>
    </location>
    <ligand>
        <name>substrate</name>
    </ligand>
</feature>
<feature type="binding site" evidence="3">
    <location>
        <position position="31"/>
    </location>
    <ligand>
        <name>substrate</name>
    </ligand>
</feature>
<evidence type="ECO:0000256" key="1">
    <source>
        <dbReference type="ARBA" id="ARBA00007420"/>
    </source>
</evidence>
<accession>A0A0B5AY98</accession>
<feature type="binding site" evidence="3">
    <location>
        <position position="43"/>
    </location>
    <ligand>
        <name>substrate</name>
    </ligand>
</feature>
<evidence type="ECO:0000259" key="5">
    <source>
        <dbReference type="Pfam" id="PF01712"/>
    </source>
</evidence>
<dbReference type="GO" id="GO:0005524">
    <property type="term" value="F:ATP binding"/>
    <property type="evidence" value="ECO:0007669"/>
    <property type="project" value="UniProtKB-KW"/>
</dbReference>
<evidence type="ECO:0000256" key="3">
    <source>
        <dbReference type="PIRSR" id="PIRSR000705-2"/>
    </source>
</evidence>
<dbReference type="InterPro" id="IPR050566">
    <property type="entry name" value="Deoxyribonucleoside_kinase"/>
</dbReference>
<keyword evidence="6" id="KW-0614">Plasmid</keyword>
<evidence type="ECO:0000256" key="2">
    <source>
        <dbReference type="PIRSR" id="PIRSR000705-1"/>
    </source>
</evidence>
<reference evidence="6 7" key="1">
    <citation type="submission" date="2014-08" db="EMBL/GenBank/DDBJ databases">
        <title>Complete genome of a marine bacteria Jeotgalibacillus malaysiensis.</title>
        <authorList>
            <person name="Yaakop A.S."/>
            <person name="Chan K.-G."/>
            <person name="Goh K.M."/>
        </authorList>
    </citation>
    <scope>NUCLEOTIDE SEQUENCE [LARGE SCALE GENOMIC DNA]</scope>
    <source>
        <strain evidence="6 7">D5</strain>
        <plasmid evidence="7">Plasmid</plasmid>
    </source>
</reference>
<feature type="binding site" evidence="4">
    <location>
        <begin position="7"/>
        <end position="15"/>
    </location>
    <ligand>
        <name>ATP</name>
        <dbReference type="ChEBI" id="CHEBI:30616"/>
    </ligand>
</feature>
<dbReference type="BioCyc" id="JESP1508404:G14D9-13460-MONOMER"/>
<dbReference type="KEGG" id="jeo:JMA_41760"/>
<dbReference type="PIRSF" id="PIRSF000705">
    <property type="entry name" value="DNK"/>
    <property type="match status" value="1"/>
</dbReference>
<sequence>MMIVVSGMISVGKSSVSKAVGEALGLEVFYESVDDNPILPLFYTSTPEEQERNRYPFLLQLHFLYTRFNAIKQAIACGQAILDRSLYEDYYFAKINHKLGRISDLELQIYEGILASMMEEIKGMPKKAPDLNIYLKASFDTVMKRLHMRGREFEQDESLVEYYRLLWAGYDDWVNEEYKASDVLIIDMDKLDVVHNQDDHDWLIQNVKGKLETLELKTA</sequence>
<dbReference type="AlphaFoldDB" id="A0A0B5AY98"/>
<protein>
    <submittedName>
        <fullName evidence="6">Deoxyadenosine kinase</fullName>
    </submittedName>
</protein>
<dbReference type="Pfam" id="PF01712">
    <property type="entry name" value="dNK"/>
    <property type="match status" value="1"/>
</dbReference>
<keyword evidence="6" id="KW-0418">Kinase</keyword>
<dbReference type="Proteomes" id="UP000031449">
    <property type="component" value="Plasmid unnamed"/>
</dbReference>
<dbReference type="SUPFAM" id="SSF52540">
    <property type="entry name" value="P-loop containing nucleoside triphosphate hydrolases"/>
    <property type="match status" value="1"/>
</dbReference>
<dbReference type="InterPro" id="IPR002624">
    <property type="entry name" value="DCK/DGK"/>
</dbReference>
<evidence type="ECO:0000256" key="4">
    <source>
        <dbReference type="PIRSR" id="PIRSR000705-3"/>
    </source>
</evidence>
<feature type="active site" description="Proton acceptor" evidence="2">
    <location>
        <position position="83"/>
    </location>
</feature>
<evidence type="ECO:0000313" key="7">
    <source>
        <dbReference type="Proteomes" id="UP000031449"/>
    </source>
</evidence>
<dbReference type="InterPro" id="IPR031314">
    <property type="entry name" value="DNK_dom"/>
</dbReference>
<feature type="domain" description="Deoxynucleoside kinase" evidence="5">
    <location>
        <begin position="3"/>
        <end position="208"/>
    </location>
</feature>
<feature type="binding site" evidence="3">
    <location>
        <position position="154"/>
    </location>
    <ligand>
        <name>substrate</name>
    </ligand>
</feature>
<comment type="similarity">
    <text evidence="1">Belongs to the DCK/DGK family.</text>
</comment>
<dbReference type="Gene3D" id="3.40.50.300">
    <property type="entry name" value="P-loop containing nucleotide triphosphate hydrolases"/>
    <property type="match status" value="1"/>
</dbReference>
<keyword evidence="6" id="KW-0808">Transferase</keyword>
<dbReference type="PANTHER" id="PTHR10513:SF35">
    <property type="entry name" value="DEOXYADENOSINE KINASE"/>
    <property type="match status" value="1"/>
</dbReference>